<dbReference type="SUPFAM" id="SSF51430">
    <property type="entry name" value="NAD(P)-linked oxidoreductase"/>
    <property type="match status" value="1"/>
</dbReference>
<evidence type="ECO:0000259" key="2">
    <source>
        <dbReference type="Pfam" id="PF00248"/>
    </source>
</evidence>
<protein>
    <submittedName>
        <fullName evidence="3">Aldehyde reductase</fullName>
    </submittedName>
</protein>
<dbReference type="Gene3D" id="3.20.20.100">
    <property type="entry name" value="NADP-dependent oxidoreductase domain"/>
    <property type="match status" value="1"/>
</dbReference>
<dbReference type="Pfam" id="PF00248">
    <property type="entry name" value="Aldo_ket_red"/>
    <property type="match status" value="1"/>
</dbReference>
<dbReference type="Proteomes" id="UP001629113">
    <property type="component" value="Unassembled WGS sequence"/>
</dbReference>
<accession>A0ABR4P2L4</accession>
<dbReference type="InterPro" id="IPR036812">
    <property type="entry name" value="NAD(P)_OxRdtase_dom_sf"/>
</dbReference>
<proteinExistence type="predicted"/>
<evidence type="ECO:0000313" key="3">
    <source>
        <dbReference type="EMBL" id="KAL3417544.1"/>
    </source>
</evidence>
<organism evidence="3 4">
    <name type="scientific">Phlyctema vagabunda</name>
    <dbReference type="NCBI Taxonomy" id="108571"/>
    <lineage>
        <taxon>Eukaryota</taxon>
        <taxon>Fungi</taxon>
        <taxon>Dikarya</taxon>
        <taxon>Ascomycota</taxon>
        <taxon>Pezizomycotina</taxon>
        <taxon>Leotiomycetes</taxon>
        <taxon>Helotiales</taxon>
        <taxon>Dermateaceae</taxon>
        <taxon>Phlyctema</taxon>
    </lineage>
</organism>
<keyword evidence="1" id="KW-0560">Oxidoreductase</keyword>
<feature type="domain" description="NADP-dependent oxidoreductase" evidence="2">
    <location>
        <begin position="12"/>
        <end position="296"/>
    </location>
</feature>
<keyword evidence="4" id="KW-1185">Reference proteome</keyword>
<dbReference type="PANTHER" id="PTHR43364:SF4">
    <property type="entry name" value="NAD(P)-LINKED OXIDOREDUCTASE SUPERFAMILY PROTEIN"/>
    <property type="match status" value="1"/>
</dbReference>
<dbReference type="PANTHER" id="PTHR43364">
    <property type="entry name" value="NADH-SPECIFIC METHYLGLYOXAL REDUCTASE-RELATED"/>
    <property type="match status" value="1"/>
</dbReference>
<evidence type="ECO:0000313" key="4">
    <source>
        <dbReference type="Proteomes" id="UP001629113"/>
    </source>
</evidence>
<gene>
    <name evidence="3" type="ORF">PVAG01_10554</name>
</gene>
<name>A0ABR4P2L4_9HELO</name>
<dbReference type="CDD" id="cd19075">
    <property type="entry name" value="AKR_AKR7A1-5"/>
    <property type="match status" value="1"/>
</dbReference>
<comment type="caution">
    <text evidence="3">The sequence shown here is derived from an EMBL/GenBank/DDBJ whole genome shotgun (WGS) entry which is preliminary data.</text>
</comment>
<reference evidence="3 4" key="1">
    <citation type="submission" date="2024-06" db="EMBL/GenBank/DDBJ databases">
        <title>Complete genome of Phlyctema vagabunda strain 19-DSS-EL-015.</title>
        <authorList>
            <person name="Fiorenzani C."/>
        </authorList>
    </citation>
    <scope>NUCLEOTIDE SEQUENCE [LARGE SCALE GENOMIC DNA]</scope>
    <source>
        <strain evidence="3 4">19-DSS-EL-015</strain>
    </source>
</reference>
<sequence length="313" mass="34351">MVRVIVGMMGSSVAGGSSKMAEVSQVEEFLSVVRSYEVRELDTARVYNGGRSEELLGQSRAESDFAISTKAPAFAPGSLEYQKIKNNCEKSLSALQQNKVDIYYLHGPDRQTPLEEQCRAIGELHVQGKFARFGVSNLRDGEVQEIYDICKREGYCLPSVYQGGFSPLHQKAKYTLLPLLQKLNMSFYAFSPLAGGLLAKPIDDILKPAKGSRFEAMPVFGDLFLNDTIIAALRTLTALCEKNGMSIMEATLRWFMHHSPLTETDGIILGASSTAQVDASLAATKKGPLPSEVAKGFEDMWMVIEKDAPGYCN</sequence>
<dbReference type="InterPro" id="IPR023210">
    <property type="entry name" value="NADP_OxRdtase_dom"/>
</dbReference>
<dbReference type="EMBL" id="JBFCZG010000010">
    <property type="protein sequence ID" value="KAL3417544.1"/>
    <property type="molecule type" value="Genomic_DNA"/>
</dbReference>
<dbReference type="InterPro" id="IPR050523">
    <property type="entry name" value="AKR_Detox_Biosynth"/>
</dbReference>
<evidence type="ECO:0000256" key="1">
    <source>
        <dbReference type="ARBA" id="ARBA00023002"/>
    </source>
</evidence>